<evidence type="ECO:0000313" key="1">
    <source>
        <dbReference type="EMBL" id="TMS16143.1"/>
    </source>
</evidence>
<gene>
    <name evidence="1" type="ORF">E3U43_013436</name>
</gene>
<reference evidence="1" key="1">
    <citation type="submission" date="2018-11" db="EMBL/GenBank/DDBJ databases">
        <title>The sequence and de novo assembly of Larimichthys crocea genome using PacBio and Hi-C technologies.</title>
        <authorList>
            <person name="Xu P."/>
            <person name="Chen B."/>
            <person name="Zhou Z."/>
            <person name="Ke Q."/>
            <person name="Wu Y."/>
            <person name="Bai H."/>
            <person name="Pu F."/>
        </authorList>
    </citation>
    <scope>NUCLEOTIDE SEQUENCE</scope>
    <source>
        <tissue evidence="1">Muscle</tissue>
    </source>
</reference>
<proteinExistence type="predicted"/>
<dbReference type="EMBL" id="CM011681">
    <property type="protein sequence ID" value="TMS16143.1"/>
    <property type="molecule type" value="Genomic_DNA"/>
</dbReference>
<evidence type="ECO:0000313" key="2">
    <source>
        <dbReference type="Proteomes" id="UP000793456"/>
    </source>
</evidence>
<keyword evidence="2" id="KW-1185">Reference proteome</keyword>
<organism evidence="1 2">
    <name type="scientific">Larimichthys crocea</name>
    <name type="common">Large yellow croaker</name>
    <name type="synonym">Pseudosciaena crocea</name>
    <dbReference type="NCBI Taxonomy" id="215358"/>
    <lineage>
        <taxon>Eukaryota</taxon>
        <taxon>Metazoa</taxon>
        <taxon>Chordata</taxon>
        <taxon>Craniata</taxon>
        <taxon>Vertebrata</taxon>
        <taxon>Euteleostomi</taxon>
        <taxon>Actinopterygii</taxon>
        <taxon>Neopterygii</taxon>
        <taxon>Teleostei</taxon>
        <taxon>Neoteleostei</taxon>
        <taxon>Acanthomorphata</taxon>
        <taxon>Eupercaria</taxon>
        <taxon>Sciaenidae</taxon>
        <taxon>Larimichthys</taxon>
    </lineage>
</organism>
<name>A0ACD3R9W4_LARCR</name>
<protein>
    <submittedName>
        <fullName evidence="1">Uncharacterized protein</fullName>
    </submittedName>
</protein>
<accession>A0ACD3R9W4</accession>
<dbReference type="Proteomes" id="UP000793456">
    <property type="component" value="Chromosome VIII"/>
</dbReference>
<sequence length="378" mass="42091">MTGTEKLHYPWKKRCFAPPLLTPSSSSLSLRSAPGLQPGVSDAEPQELRTPHRSERCSAPHLSGNSAASGPRGRPESYTRSEHLNQDRNGRLLPPPPPRVDARSEMRASLLTLLCALAAAVGQEPDHSHGCAHGSCYPATGDLLVGREKNLKASSTCGMRKKEPYCIVSHLQDEKKCFDCDSRRPYDPVYNTINHRIENVITTFKPHRKKSWWQSENGKSDVFIQLDLEAEFHFTHLIMTFKTFRPAAMLIERSADFGRTWQIYRYFSHDCAATFPRVSQGPLRNINDVICESRYSDIEPSTEGEVHVGASATLCRVLRRVLCSVDVGALCGLISVFPNHSEVSRADVSRLSVHASFAVTSESTNESQPVSPPFYNAR</sequence>
<comment type="caution">
    <text evidence="1">The sequence shown here is derived from an EMBL/GenBank/DDBJ whole genome shotgun (WGS) entry which is preliminary data.</text>
</comment>